<feature type="transmembrane region" description="Helical" evidence="1">
    <location>
        <begin position="122"/>
        <end position="141"/>
    </location>
</feature>
<name>A0A2H6K6Y0_9APIC</name>
<accession>A0A2H6K6Y0</accession>
<evidence type="ECO:0000256" key="1">
    <source>
        <dbReference type="SAM" id="Phobius"/>
    </source>
</evidence>
<comment type="caution">
    <text evidence="2">The sequence shown here is derived from an EMBL/GenBank/DDBJ whole genome shotgun (WGS) entry which is preliminary data.</text>
</comment>
<dbReference type="VEuPathDB" id="PiroplasmaDB:BOVATA_002210"/>
<keyword evidence="3" id="KW-1185">Reference proteome</keyword>
<feature type="transmembrane region" description="Helical" evidence="1">
    <location>
        <begin position="297"/>
        <end position="318"/>
    </location>
</feature>
<organism evidence="2 3">
    <name type="scientific">Babesia ovata</name>
    <dbReference type="NCBI Taxonomy" id="189622"/>
    <lineage>
        <taxon>Eukaryota</taxon>
        <taxon>Sar</taxon>
        <taxon>Alveolata</taxon>
        <taxon>Apicomplexa</taxon>
        <taxon>Aconoidasida</taxon>
        <taxon>Piroplasmida</taxon>
        <taxon>Babesiidae</taxon>
        <taxon>Babesia</taxon>
    </lineage>
</organism>
<dbReference type="RefSeq" id="XP_028864971.1">
    <property type="nucleotide sequence ID" value="XM_029009138.1"/>
</dbReference>
<evidence type="ECO:0000313" key="2">
    <source>
        <dbReference type="EMBL" id="GBE58728.1"/>
    </source>
</evidence>
<sequence>MPAYASLKRGTSGYVGVGSSAPAGSGTDSRRAALLIYLGYTVNTFGYCLFATVVFDSCTWLLDRSEAAGIFRLHGTQRHIIEAILTGVVSFVWTRFLTQRFDGDVFSHVLYWRYRLINTWEMLSRSLGGLSAGILFGLFYMRLYYPGVVGLQSASVGSNGFSVPSFADCPDCKTFSEMIAGSLPKAANGLGMLRNLAVAHLPTTVASLDLLRRITTALCRVAWALEQFIFEFCFCMAMYLVLSVTLVADHVVDCCALYIVYKRLVAFTANTYLRDIGGTICLDASVSVRRFVADRNITLLCLRLLANFVAVFAAECFFNPMQRLRHCDFAEIYGNVSDSKKQAMLPNGGATEYVTADVVSYADVGFTPLPDTHLGRWLERFALRPAKCKEQ</sequence>
<dbReference type="EMBL" id="BDSA01000001">
    <property type="protein sequence ID" value="GBE58728.1"/>
    <property type="molecule type" value="Genomic_DNA"/>
</dbReference>
<proteinExistence type="predicted"/>
<keyword evidence="1" id="KW-1133">Transmembrane helix</keyword>
<keyword evidence="1" id="KW-0812">Transmembrane</keyword>
<gene>
    <name evidence="2" type="ORF">BOVATA_002210</name>
</gene>
<feature type="transmembrane region" description="Helical" evidence="1">
    <location>
        <begin position="34"/>
        <end position="55"/>
    </location>
</feature>
<reference evidence="2 3" key="1">
    <citation type="journal article" date="2017" name="BMC Genomics">
        <title>Whole-genome assembly of Babesia ovata and comparative genomics between closely related pathogens.</title>
        <authorList>
            <person name="Yamagishi J."/>
            <person name="Asada M."/>
            <person name="Hakimi H."/>
            <person name="Tanaka T.Q."/>
            <person name="Sugimoto C."/>
            <person name="Kawazu S."/>
        </authorList>
    </citation>
    <scope>NUCLEOTIDE SEQUENCE [LARGE SCALE GENOMIC DNA]</scope>
    <source>
        <strain evidence="2 3">Miyake</strain>
    </source>
</reference>
<protein>
    <submittedName>
        <fullName evidence="2">DNA polymerase III subunit beta</fullName>
    </submittedName>
</protein>
<dbReference type="Proteomes" id="UP000236319">
    <property type="component" value="Unassembled WGS sequence"/>
</dbReference>
<dbReference type="OrthoDB" id="364226at2759"/>
<keyword evidence="1" id="KW-0472">Membrane</keyword>
<dbReference type="AlphaFoldDB" id="A0A2H6K6Y0"/>
<evidence type="ECO:0000313" key="3">
    <source>
        <dbReference type="Proteomes" id="UP000236319"/>
    </source>
</evidence>
<dbReference type="GeneID" id="39872498"/>